<proteinExistence type="predicted"/>
<dbReference type="Pfam" id="PF06985">
    <property type="entry name" value="HET"/>
    <property type="match status" value="1"/>
</dbReference>
<evidence type="ECO:0000313" key="2">
    <source>
        <dbReference type="EMBL" id="KAK3386524.1"/>
    </source>
</evidence>
<dbReference type="InterPro" id="IPR010730">
    <property type="entry name" value="HET"/>
</dbReference>
<reference evidence="2" key="2">
    <citation type="submission" date="2023-06" db="EMBL/GenBank/DDBJ databases">
        <authorList>
            <consortium name="Lawrence Berkeley National Laboratory"/>
            <person name="Haridas S."/>
            <person name="Hensen N."/>
            <person name="Bonometti L."/>
            <person name="Westerberg I."/>
            <person name="Brannstrom I.O."/>
            <person name="Guillou S."/>
            <person name="Cros-Aarteil S."/>
            <person name="Calhoun S."/>
            <person name="Kuo A."/>
            <person name="Mondo S."/>
            <person name="Pangilinan J."/>
            <person name="Riley R."/>
            <person name="LaButti K."/>
            <person name="Andreopoulos B."/>
            <person name="Lipzen A."/>
            <person name="Chen C."/>
            <person name="Yanf M."/>
            <person name="Daum C."/>
            <person name="Ng V."/>
            <person name="Clum A."/>
            <person name="Steindorff A."/>
            <person name="Ohm R."/>
            <person name="Martin F."/>
            <person name="Silar P."/>
            <person name="Natvig D."/>
            <person name="Lalanne C."/>
            <person name="Gautier V."/>
            <person name="Ament-velasquez S.L."/>
            <person name="Kruys A."/>
            <person name="Hutchinson M.I."/>
            <person name="Powell A.J."/>
            <person name="Barry K."/>
            <person name="Miller A.N."/>
            <person name="Grigoriev I.V."/>
            <person name="Debuchy R."/>
            <person name="Gladieux P."/>
            <person name="Thoren M.H."/>
            <person name="Johannesson H."/>
        </authorList>
    </citation>
    <scope>NUCLEOTIDE SEQUENCE</scope>
    <source>
        <strain evidence="2">CBS 232.78</strain>
    </source>
</reference>
<gene>
    <name evidence="2" type="ORF">B0H63DRAFT_540471</name>
</gene>
<dbReference type="AlphaFoldDB" id="A0AAE0NRU5"/>
<dbReference type="PANTHER" id="PTHR24148">
    <property type="entry name" value="ANKYRIN REPEAT DOMAIN-CONTAINING PROTEIN 39 HOMOLOG-RELATED"/>
    <property type="match status" value="1"/>
</dbReference>
<reference evidence="2" key="1">
    <citation type="journal article" date="2023" name="Mol. Phylogenet. Evol.">
        <title>Genome-scale phylogeny and comparative genomics of the fungal order Sordariales.</title>
        <authorList>
            <person name="Hensen N."/>
            <person name="Bonometti L."/>
            <person name="Westerberg I."/>
            <person name="Brannstrom I.O."/>
            <person name="Guillou S."/>
            <person name="Cros-Aarteil S."/>
            <person name="Calhoun S."/>
            <person name="Haridas S."/>
            <person name="Kuo A."/>
            <person name="Mondo S."/>
            <person name="Pangilinan J."/>
            <person name="Riley R."/>
            <person name="LaButti K."/>
            <person name="Andreopoulos B."/>
            <person name="Lipzen A."/>
            <person name="Chen C."/>
            <person name="Yan M."/>
            <person name="Daum C."/>
            <person name="Ng V."/>
            <person name="Clum A."/>
            <person name="Steindorff A."/>
            <person name="Ohm R.A."/>
            <person name="Martin F."/>
            <person name="Silar P."/>
            <person name="Natvig D.O."/>
            <person name="Lalanne C."/>
            <person name="Gautier V."/>
            <person name="Ament-Velasquez S.L."/>
            <person name="Kruys A."/>
            <person name="Hutchinson M.I."/>
            <person name="Powell A.J."/>
            <person name="Barry K."/>
            <person name="Miller A.N."/>
            <person name="Grigoriev I.V."/>
            <person name="Debuchy R."/>
            <person name="Gladieux P."/>
            <person name="Hiltunen Thoren M."/>
            <person name="Johannesson H."/>
        </authorList>
    </citation>
    <scope>NUCLEOTIDE SEQUENCE</scope>
    <source>
        <strain evidence="2">CBS 232.78</strain>
    </source>
</reference>
<evidence type="ECO:0000259" key="1">
    <source>
        <dbReference type="Pfam" id="PF06985"/>
    </source>
</evidence>
<dbReference type="PANTHER" id="PTHR24148:SF82">
    <property type="entry name" value="HETEROKARYON INCOMPATIBILITY DOMAIN-CONTAINING PROTEIN"/>
    <property type="match status" value="1"/>
</dbReference>
<accession>A0AAE0NRU5</accession>
<organism evidence="2 3">
    <name type="scientific">Podospora didyma</name>
    <dbReference type="NCBI Taxonomy" id="330526"/>
    <lineage>
        <taxon>Eukaryota</taxon>
        <taxon>Fungi</taxon>
        <taxon>Dikarya</taxon>
        <taxon>Ascomycota</taxon>
        <taxon>Pezizomycotina</taxon>
        <taxon>Sordariomycetes</taxon>
        <taxon>Sordariomycetidae</taxon>
        <taxon>Sordariales</taxon>
        <taxon>Podosporaceae</taxon>
        <taxon>Podospora</taxon>
    </lineage>
</organism>
<protein>
    <submittedName>
        <fullName evidence="2">Heterokaryon incompatibility protein-domain-containing protein</fullName>
    </submittedName>
</protein>
<keyword evidence="3" id="KW-1185">Reference proteome</keyword>
<comment type="caution">
    <text evidence="2">The sequence shown here is derived from an EMBL/GenBank/DDBJ whole genome shotgun (WGS) entry which is preliminary data.</text>
</comment>
<feature type="domain" description="Heterokaryon incompatibility" evidence="1">
    <location>
        <begin position="31"/>
        <end position="154"/>
    </location>
</feature>
<evidence type="ECO:0000313" key="3">
    <source>
        <dbReference type="Proteomes" id="UP001285441"/>
    </source>
</evidence>
<dbReference type="EMBL" id="JAULSW010000003">
    <property type="protein sequence ID" value="KAK3386524.1"/>
    <property type="molecule type" value="Genomic_DNA"/>
</dbReference>
<dbReference type="Proteomes" id="UP001285441">
    <property type="component" value="Unassembled WGS sequence"/>
</dbReference>
<dbReference type="InterPro" id="IPR052895">
    <property type="entry name" value="HetReg/Transcr_Mod"/>
</dbReference>
<name>A0AAE0NRU5_9PEZI</name>
<sequence>MLHNGDSFIMGPGTDMSIINPSGMFDSFAARAFAVTSNLGRALRAMKTDKLKALWVDAPCINQSNATERSQQVGLMRHIYENAGRVATWRDRFSSRFDGTRRKVGGTDVPDAVVQFLGLDRRDFRRANFCFEVVHCFHRIFSGPWFKRVWVLQEVASNKNVRVQLGDRFLSWRVLTHMHWYMRAIFIVPLTTVIDIADRLDVIDVKDMGSCWATVGGPKRRRLRLFKLVVETDDFLATDPRDKLYALLGISEEFAKSPVPGLLAPNYHLTPREVFINYTYWLITSSKNLNILSHIQWKSPGGLAATGAKLPSWVPDCAAPRNPVFSNGRSDLPHPRYPASKSVSVWSRLNRDGALVLKGFVRDDVQVLLPRDIVPAWNEEDGFYYNCEAPGRGASGRQPLLQAFWEFHIAARPFAELLRFDSGLDPNWVNRNWVTDGSRMAMHDAKSLWEDSPLIGCITIRLW</sequence>